<dbReference type="GO" id="GO:0006567">
    <property type="term" value="P:L-threonine catabolic process"/>
    <property type="evidence" value="ECO:0007669"/>
    <property type="project" value="TreeGrafter"/>
</dbReference>
<evidence type="ECO:0000256" key="8">
    <source>
        <dbReference type="ARBA" id="ARBA00022898"/>
    </source>
</evidence>
<evidence type="ECO:0000256" key="1">
    <source>
        <dbReference type="ARBA" id="ARBA00001274"/>
    </source>
</evidence>
<evidence type="ECO:0000256" key="4">
    <source>
        <dbReference type="ARBA" id="ARBA00010869"/>
    </source>
</evidence>
<dbReference type="Proteomes" id="UP000198793">
    <property type="component" value="Unassembled WGS sequence"/>
</dbReference>
<comment type="similarity">
    <text evidence="4 12">Belongs to the serine/threonine dehydratase family.</text>
</comment>
<dbReference type="Pfam" id="PF00585">
    <property type="entry name" value="Thr_dehydrat_C"/>
    <property type="match status" value="1"/>
</dbReference>
<evidence type="ECO:0000256" key="5">
    <source>
        <dbReference type="ARBA" id="ARBA00011881"/>
    </source>
</evidence>
<dbReference type="FunFam" id="3.40.50.1100:FF:000005">
    <property type="entry name" value="Threonine dehydratase catabolic"/>
    <property type="match status" value="1"/>
</dbReference>
<comment type="pathway">
    <text evidence="3 12">Amino-acid biosynthesis; L-isoleucine biosynthesis; 2-oxobutanoate from L-threonine: step 1/1.</text>
</comment>
<reference evidence="14" key="1">
    <citation type="submission" date="2016-10" db="EMBL/GenBank/DDBJ databases">
        <authorList>
            <person name="de Groot N.N."/>
        </authorList>
    </citation>
    <scope>NUCLEOTIDE SEQUENCE [LARGE SCALE GENOMIC DNA]</scope>
    <source>
        <strain evidence="14">L7-484</strain>
    </source>
</reference>
<dbReference type="NCBIfam" id="NF006390">
    <property type="entry name" value="PRK08639.1"/>
    <property type="match status" value="1"/>
</dbReference>
<sequence>MTLNPFRADVARAEDALRALFPATPLQLNEHLSKRYDARIFLKREDLTPVRSYKIRGAFNFMRKRMEEGSNTDRFTCASAGNHAQGFAFACQHFGLRGRVFMPVTTPQQKIDKTRTFGGDAIEIELVGDFFDDCYAAARAYAAATGAAMVPPFDHADIVEGQASVGLEIERQLAGERADMLVLPVGGGGLASGLARYHDGEASPVFRLVEPLGAPSLSTSLQKGRRVKLPQMEGFVDGAAVAEIGALPFDILSRFQVGDVILSPEGRLCQTMLEMLTVEGIVLEPAGALAIDALRSLRDDVKGKTVVLVVSGGNFDFERLPDVKERALRFEGRKKYFILRLAQRPGALRDFLALLGPDDDISRFEYLKKSARDFGSILLGIETSEPDNFDALLTRFAKEGIRFQDITDNQVMTDLLV</sequence>
<evidence type="ECO:0000256" key="3">
    <source>
        <dbReference type="ARBA" id="ARBA00004810"/>
    </source>
</evidence>
<dbReference type="GO" id="GO:0030170">
    <property type="term" value="F:pyridoxal phosphate binding"/>
    <property type="evidence" value="ECO:0007669"/>
    <property type="project" value="InterPro"/>
</dbReference>
<comment type="cofactor">
    <cofactor evidence="2 12">
        <name>pyridoxal 5'-phosphate</name>
        <dbReference type="ChEBI" id="CHEBI:597326"/>
    </cofactor>
</comment>
<dbReference type="InterPro" id="IPR036052">
    <property type="entry name" value="TrpB-like_PALP_sf"/>
</dbReference>
<dbReference type="PROSITE" id="PS51672">
    <property type="entry name" value="ACT_LIKE"/>
    <property type="match status" value="1"/>
</dbReference>
<gene>
    <name evidence="12" type="primary">ilvA</name>
    <name evidence="14" type="ORF">SAMN05192530_103352</name>
</gene>
<dbReference type="OrthoDB" id="9811476at2"/>
<keyword evidence="8 12" id="KW-0663">Pyridoxal phosphate</keyword>
<dbReference type="SUPFAM" id="SSF53686">
    <property type="entry name" value="Tryptophan synthase beta subunit-like PLP-dependent enzymes"/>
    <property type="match status" value="1"/>
</dbReference>
<comment type="function">
    <text evidence="11 12">Catalyzes the anaerobic formation of alpha-ketobutyrate and ammonia from threonine in a two-step reaction. The first step involved a dehydration of threonine and a production of enamine intermediates (aminocrotonate), which tautomerizes to its imine form (iminobutyrate). Both intermediates are unstable and short-lived. The second step is the nonenzymatic hydrolysis of the enamine/imine intermediates to form 2-ketobutyrate and free ammonia. In the low water environment of the cell, the second step is accelerated by RidA.</text>
</comment>
<evidence type="ECO:0000256" key="12">
    <source>
        <dbReference type="RuleBase" id="RU362012"/>
    </source>
</evidence>
<dbReference type="GO" id="GO:0006565">
    <property type="term" value="P:L-serine catabolic process"/>
    <property type="evidence" value="ECO:0007669"/>
    <property type="project" value="TreeGrafter"/>
</dbReference>
<evidence type="ECO:0000256" key="11">
    <source>
        <dbReference type="ARBA" id="ARBA00025527"/>
    </source>
</evidence>
<dbReference type="RefSeq" id="WP_090672361.1">
    <property type="nucleotide sequence ID" value="NZ_FNIT01000003.1"/>
</dbReference>
<dbReference type="InterPro" id="IPR038110">
    <property type="entry name" value="TD_ACT-like_sf"/>
</dbReference>
<evidence type="ECO:0000256" key="10">
    <source>
        <dbReference type="ARBA" id="ARBA00023304"/>
    </source>
</evidence>
<evidence type="ECO:0000256" key="2">
    <source>
        <dbReference type="ARBA" id="ARBA00001933"/>
    </source>
</evidence>
<keyword evidence="10 12" id="KW-0100">Branched-chain amino acid biosynthesis</keyword>
<keyword evidence="9 12" id="KW-0456">Lyase</keyword>
<dbReference type="NCBIfam" id="TIGR02079">
    <property type="entry name" value="THD1"/>
    <property type="match status" value="1"/>
</dbReference>
<comment type="catalytic activity">
    <reaction evidence="1 12">
        <text>L-threonine = 2-oxobutanoate + NH4(+)</text>
        <dbReference type="Rhea" id="RHEA:22108"/>
        <dbReference type="ChEBI" id="CHEBI:16763"/>
        <dbReference type="ChEBI" id="CHEBI:28938"/>
        <dbReference type="ChEBI" id="CHEBI:57926"/>
        <dbReference type="EC" id="4.3.1.19"/>
    </reaction>
</comment>
<dbReference type="STRING" id="1166073.SAMN05192530_103352"/>
<evidence type="ECO:0000256" key="6">
    <source>
        <dbReference type="ARBA" id="ARBA00022605"/>
    </source>
</evidence>
<dbReference type="PANTHER" id="PTHR48078:SF11">
    <property type="entry name" value="THREONINE DEHYDRATASE, MITOCHONDRIAL"/>
    <property type="match status" value="1"/>
</dbReference>
<dbReference type="InterPro" id="IPR000634">
    <property type="entry name" value="Ser/Thr_deHydtase_PyrdxlP-BS"/>
</dbReference>
<evidence type="ECO:0000256" key="7">
    <source>
        <dbReference type="ARBA" id="ARBA00022624"/>
    </source>
</evidence>
<dbReference type="SUPFAM" id="SSF55021">
    <property type="entry name" value="ACT-like"/>
    <property type="match status" value="1"/>
</dbReference>
<keyword evidence="6 12" id="KW-0028">Amino-acid biosynthesis</keyword>
<dbReference type="GO" id="GO:0003941">
    <property type="term" value="F:L-serine ammonia-lyase activity"/>
    <property type="evidence" value="ECO:0007669"/>
    <property type="project" value="TreeGrafter"/>
</dbReference>
<feature type="domain" description="ACT-like" evidence="13">
    <location>
        <begin position="335"/>
        <end position="408"/>
    </location>
</feature>
<evidence type="ECO:0000259" key="13">
    <source>
        <dbReference type="PROSITE" id="PS51672"/>
    </source>
</evidence>
<dbReference type="PROSITE" id="PS00165">
    <property type="entry name" value="DEHYDRATASE_SER_THR"/>
    <property type="match status" value="1"/>
</dbReference>
<comment type="subunit">
    <text evidence="5 12">Homotetramer.</text>
</comment>
<dbReference type="Pfam" id="PF00291">
    <property type="entry name" value="PALP"/>
    <property type="match status" value="1"/>
</dbReference>
<protein>
    <recommendedName>
        <fullName evidence="12">L-threonine dehydratase</fullName>
        <ecNumber evidence="12">4.3.1.19</ecNumber>
    </recommendedName>
    <alternativeName>
        <fullName evidence="12">Threonine deaminase</fullName>
    </alternativeName>
</protein>
<dbReference type="InterPro" id="IPR011820">
    <property type="entry name" value="IlvA"/>
</dbReference>
<dbReference type="InterPro" id="IPR045865">
    <property type="entry name" value="ACT-like_dom_sf"/>
</dbReference>
<keyword evidence="15" id="KW-1185">Reference proteome</keyword>
<dbReference type="CDD" id="cd01562">
    <property type="entry name" value="Thr-dehyd"/>
    <property type="match status" value="1"/>
</dbReference>
<dbReference type="InterPro" id="IPR050147">
    <property type="entry name" value="Ser/Thr_Dehydratase"/>
</dbReference>
<dbReference type="Gene3D" id="3.40.1020.10">
    <property type="entry name" value="Biosynthetic Threonine Deaminase, Domain 3"/>
    <property type="match status" value="1"/>
</dbReference>
<dbReference type="EMBL" id="FNIT01000003">
    <property type="protein sequence ID" value="SDO10666.1"/>
    <property type="molecule type" value="Genomic_DNA"/>
</dbReference>
<evidence type="ECO:0000256" key="9">
    <source>
        <dbReference type="ARBA" id="ARBA00023239"/>
    </source>
</evidence>
<dbReference type="EC" id="4.3.1.19" evidence="12"/>
<evidence type="ECO:0000313" key="15">
    <source>
        <dbReference type="Proteomes" id="UP000198793"/>
    </source>
</evidence>
<dbReference type="PANTHER" id="PTHR48078">
    <property type="entry name" value="THREONINE DEHYDRATASE, MITOCHONDRIAL-RELATED"/>
    <property type="match status" value="1"/>
</dbReference>
<accession>A0A1H0GUC4</accession>
<dbReference type="AlphaFoldDB" id="A0A1H0GUC4"/>
<keyword evidence="7 12" id="KW-0412">Isoleucine biosynthesis</keyword>
<dbReference type="GO" id="GO:0009097">
    <property type="term" value="P:isoleucine biosynthetic process"/>
    <property type="evidence" value="ECO:0007669"/>
    <property type="project" value="UniProtKB-UniRule"/>
</dbReference>
<name>A0A1H0GUC4_9HYPH</name>
<dbReference type="UniPathway" id="UPA00047">
    <property type="reaction ID" value="UER00054"/>
</dbReference>
<dbReference type="InterPro" id="IPR001721">
    <property type="entry name" value="TD_ACT-like"/>
</dbReference>
<proteinExistence type="inferred from homology"/>
<dbReference type="GO" id="GO:0004794">
    <property type="term" value="F:threonine deaminase activity"/>
    <property type="evidence" value="ECO:0007669"/>
    <property type="project" value="UniProtKB-UniRule"/>
</dbReference>
<evidence type="ECO:0000313" key="14">
    <source>
        <dbReference type="EMBL" id="SDO10666.1"/>
    </source>
</evidence>
<dbReference type="Gene3D" id="3.40.50.1100">
    <property type="match status" value="2"/>
</dbReference>
<dbReference type="InterPro" id="IPR001926">
    <property type="entry name" value="TrpB-like_PALP"/>
</dbReference>
<organism evidence="14 15">
    <name type="scientific">Aureimonas jatrophae</name>
    <dbReference type="NCBI Taxonomy" id="1166073"/>
    <lineage>
        <taxon>Bacteria</taxon>
        <taxon>Pseudomonadati</taxon>
        <taxon>Pseudomonadota</taxon>
        <taxon>Alphaproteobacteria</taxon>
        <taxon>Hyphomicrobiales</taxon>
        <taxon>Aurantimonadaceae</taxon>
        <taxon>Aureimonas</taxon>
    </lineage>
</organism>